<evidence type="ECO:0000256" key="4">
    <source>
        <dbReference type="ARBA" id="ARBA00023125"/>
    </source>
</evidence>
<evidence type="ECO:0000256" key="6">
    <source>
        <dbReference type="SAM" id="MobiDB-lite"/>
    </source>
</evidence>
<comment type="subcellular location">
    <subcellularLocation>
        <location evidence="1">Cytoplasm</location>
        <location evidence="1">Nucleoid</location>
    </subcellularLocation>
</comment>
<dbReference type="eggNOG" id="COG2916">
    <property type="taxonomic scope" value="Bacteria"/>
</dbReference>
<evidence type="ECO:0000313" key="8">
    <source>
        <dbReference type="EMBL" id="ADN61155.1"/>
    </source>
</evidence>
<keyword evidence="4" id="KW-0238">DNA-binding</keyword>
<proteinExistence type="inferred from homology"/>
<feature type="compositionally biased region" description="Low complexity" evidence="6">
    <location>
        <begin position="275"/>
        <end position="294"/>
    </location>
</feature>
<dbReference type="GO" id="GO:0003677">
    <property type="term" value="F:DNA binding"/>
    <property type="evidence" value="ECO:0007669"/>
    <property type="project" value="UniProtKB-KW"/>
</dbReference>
<feature type="domain" description="DNA-binding protein H-NS-like C-terminal" evidence="7">
    <location>
        <begin position="65"/>
        <end position="111"/>
    </location>
</feature>
<organism evidence="8">
    <name type="scientific">Burkholderia sp. (strain CCGE1003)</name>
    <dbReference type="NCBI Taxonomy" id="640512"/>
    <lineage>
        <taxon>Bacteria</taxon>
        <taxon>Pseudomonadati</taxon>
        <taxon>Pseudomonadota</taxon>
        <taxon>Betaproteobacteria</taxon>
        <taxon>Burkholderiales</taxon>
        <taxon>Burkholderiaceae</taxon>
        <taxon>Burkholderia</taxon>
    </lineage>
</organism>
<protein>
    <submittedName>
        <fullName evidence="8">Histone family protein nucleoid-structuring protein H-NS</fullName>
    </submittedName>
</protein>
<evidence type="ECO:0000259" key="7">
    <source>
        <dbReference type="SMART" id="SM00528"/>
    </source>
</evidence>
<dbReference type="SUPFAM" id="SSF81273">
    <property type="entry name" value="H-NS histone-like proteins"/>
    <property type="match status" value="2"/>
</dbReference>
<gene>
    <name evidence="8" type="ordered locus">BC1003_5235</name>
</gene>
<evidence type="ECO:0000256" key="3">
    <source>
        <dbReference type="ARBA" id="ARBA00022490"/>
    </source>
</evidence>
<reference evidence="8" key="1">
    <citation type="submission" date="2010-09" db="EMBL/GenBank/DDBJ databases">
        <title>Complete sequence of chromosome2 of Burkholderia sp. CCGE1003.</title>
        <authorList>
            <consortium name="US DOE Joint Genome Institute"/>
            <person name="Lucas S."/>
            <person name="Copeland A."/>
            <person name="Lapidus A."/>
            <person name="Cheng J.-F."/>
            <person name="Bruce D."/>
            <person name="Goodwin L."/>
            <person name="Pitluck S."/>
            <person name="Daligault H."/>
            <person name="Davenport K."/>
            <person name="Detter J.C."/>
            <person name="Han C."/>
            <person name="Tapia R."/>
            <person name="Land M."/>
            <person name="Hauser L."/>
            <person name="Jeffries C."/>
            <person name="Kyrpides N."/>
            <person name="Ivanova N."/>
            <person name="Ovchinnikova G."/>
            <person name="Martinez-Romero E."/>
            <person name="Rogel M.A."/>
            <person name="Auchtung J."/>
            <person name="Tiedje J.M."/>
            <person name="Woyke T."/>
        </authorList>
    </citation>
    <scope>NUCLEOTIDE SEQUENCE</scope>
    <source>
        <strain evidence="8">CCGE1003</strain>
    </source>
</reference>
<dbReference type="GO" id="GO:0009295">
    <property type="term" value="C:nucleoid"/>
    <property type="evidence" value="ECO:0007669"/>
    <property type="project" value="UniProtKB-SubCell"/>
</dbReference>
<evidence type="ECO:0000256" key="5">
    <source>
        <dbReference type="SAM" id="Coils"/>
    </source>
</evidence>
<dbReference type="OrthoDB" id="5297879at2"/>
<dbReference type="SMART" id="SM00528">
    <property type="entry name" value="HNS"/>
    <property type="match status" value="2"/>
</dbReference>
<feature type="region of interest" description="Disordered" evidence="6">
    <location>
        <begin position="126"/>
        <end position="154"/>
    </location>
</feature>
<evidence type="ECO:0000256" key="1">
    <source>
        <dbReference type="ARBA" id="ARBA00004453"/>
    </source>
</evidence>
<dbReference type="AlphaFoldDB" id="E1TDM9"/>
<feature type="compositionally biased region" description="Low complexity" evidence="6">
    <location>
        <begin position="247"/>
        <end position="268"/>
    </location>
</feature>
<dbReference type="KEGG" id="bgf:BC1003_5235"/>
<dbReference type="PANTHER" id="PTHR38097:SF2">
    <property type="entry name" value="DNA-BINDING PROTEIN STPA"/>
    <property type="match status" value="1"/>
</dbReference>
<dbReference type="STRING" id="640512.BC1003_5235"/>
<keyword evidence="3" id="KW-0963">Cytoplasm</keyword>
<feature type="region of interest" description="Disordered" evidence="6">
    <location>
        <begin position="247"/>
        <end position="294"/>
    </location>
</feature>
<keyword evidence="5" id="KW-0175">Coiled coil</keyword>
<feature type="domain" description="DNA-binding protein H-NS-like C-terminal" evidence="7">
    <location>
        <begin position="132"/>
        <end position="172"/>
    </location>
</feature>
<feature type="coiled-coil region" evidence="5">
    <location>
        <begin position="4"/>
        <end position="31"/>
    </location>
</feature>
<comment type="similarity">
    <text evidence="2">Belongs to the histone-like protein H-NS family.</text>
</comment>
<sequence>MSTLEQIQAKLKKLQAQADALIARKAQIAIDQIRELMLKHGLTTADIEARAKARRAANGVNGHAGVGKAKVAAGGQKLAKYRDPKTGATWTGHGRAPGWIAAAKDRNLFLIDGASQSMPSGSILATRAKGKGQPKGAQPPKYRHPTTGATWSGRGPAPAWLASLKDRSKFLIDASAASSAGKAGSVKSSVASGAVSKKAAVKKAVAKKARAGKQTVGSGKAAVKSAAKKAVVRKVSAKKAATKAATKVATKAATKATTKPTTKPTTKAPGRRKAAAPVPATSAAAPLASTAASA</sequence>
<dbReference type="Pfam" id="PF00816">
    <property type="entry name" value="Histone_HNS"/>
    <property type="match status" value="2"/>
</dbReference>
<dbReference type="HOGENOM" id="CLU_070003_0_0_4"/>
<dbReference type="PANTHER" id="PTHR38097">
    <property type="match status" value="1"/>
</dbReference>
<dbReference type="InterPro" id="IPR027444">
    <property type="entry name" value="H-NS_C_dom"/>
</dbReference>
<name>E1TDM9_BURSG</name>
<dbReference type="EMBL" id="CP002218">
    <property type="protein sequence ID" value="ADN61155.1"/>
    <property type="molecule type" value="Genomic_DNA"/>
</dbReference>
<accession>E1TDM9</accession>
<dbReference type="Gene3D" id="4.10.430.30">
    <property type="match status" value="2"/>
</dbReference>
<evidence type="ECO:0000256" key="2">
    <source>
        <dbReference type="ARBA" id="ARBA00010610"/>
    </source>
</evidence>